<gene>
    <name evidence="1" type="ORF">CLV45_4597</name>
</gene>
<dbReference type="OrthoDB" id="885131at2"/>
<dbReference type="RefSeq" id="WP_100338833.1">
    <property type="nucleotide sequence ID" value="NZ_PGFA01000005.1"/>
</dbReference>
<protein>
    <submittedName>
        <fullName evidence="1">Uncharacterized protein</fullName>
    </submittedName>
</protein>
<accession>A0A2M9AQC7</accession>
<comment type="caution">
    <text evidence="1">The sequence shown here is derived from an EMBL/GenBank/DDBJ whole genome shotgun (WGS) entry which is preliminary data.</text>
</comment>
<proteinExistence type="predicted"/>
<reference evidence="1 2" key="1">
    <citation type="submission" date="2017-11" db="EMBL/GenBank/DDBJ databases">
        <title>Genomic Encyclopedia of Archaeal and Bacterial Type Strains, Phase II (KMG-II): From Individual Species to Whole Genera.</title>
        <authorList>
            <person name="Goeker M."/>
        </authorList>
    </citation>
    <scope>NUCLEOTIDE SEQUENCE [LARGE SCALE GENOMIC DNA]</scope>
    <source>
        <strain evidence="1 2">DSM 11115</strain>
    </source>
</reference>
<organism evidence="1 2">
    <name type="scientific">Hymenobacter chitinivorans DSM 11115</name>
    <dbReference type="NCBI Taxonomy" id="1121954"/>
    <lineage>
        <taxon>Bacteria</taxon>
        <taxon>Pseudomonadati</taxon>
        <taxon>Bacteroidota</taxon>
        <taxon>Cytophagia</taxon>
        <taxon>Cytophagales</taxon>
        <taxon>Hymenobacteraceae</taxon>
        <taxon>Hymenobacter</taxon>
    </lineage>
</organism>
<sequence>MKAEIKLAASVDQDEDCIFDVVVRKANVETHVTFFGAVDTWQSFATQLLEFPSSAAATAVFNVEGGVYRDTLLLVAYCYDAAGHTALKVSTDNHAELPDRCTMEFSIRAEAASLNKLGQLLLGWQVKHDSEIVWEAQTS</sequence>
<evidence type="ECO:0000313" key="1">
    <source>
        <dbReference type="EMBL" id="PJJ47907.1"/>
    </source>
</evidence>
<keyword evidence="2" id="KW-1185">Reference proteome</keyword>
<dbReference type="AlphaFoldDB" id="A0A2M9AQC7"/>
<dbReference type="EMBL" id="PGFA01000005">
    <property type="protein sequence ID" value="PJJ47907.1"/>
    <property type="molecule type" value="Genomic_DNA"/>
</dbReference>
<dbReference type="Proteomes" id="UP000228535">
    <property type="component" value="Unassembled WGS sequence"/>
</dbReference>
<evidence type="ECO:0000313" key="2">
    <source>
        <dbReference type="Proteomes" id="UP000228535"/>
    </source>
</evidence>
<name>A0A2M9AQC7_9BACT</name>